<sequence>MWTLKTFTSSIVGNLSAWRSNDCPIDSPDNRGLCIRPCDYDEYDHRNGKNTSPPSNFDKEKDNFFVVFFPPKNQRYETERLRCPLGYRQTWESRKCFCERSFTSYEMELQRRERCDQAFERCRMYGTKAYDCNHIIDSCPTRMIREYCIGGKVYKMRFAAVLYEFCHSFLRLSNDRRVIEPEITMYKTKQ</sequence>
<dbReference type="AlphaFoldDB" id="A0A9Q0M9Z4"/>
<protein>
    <submittedName>
        <fullName evidence="1">Uncharacterized protein</fullName>
    </submittedName>
</protein>
<dbReference type="OMA" id="DCNHIID"/>
<accession>A0A9Q0M9Z4</accession>
<gene>
    <name evidence="1" type="ORF">RDWZM_000546</name>
</gene>
<organism evidence="1 2">
    <name type="scientific">Blomia tropicalis</name>
    <name type="common">Mite</name>
    <dbReference type="NCBI Taxonomy" id="40697"/>
    <lineage>
        <taxon>Eukaryota</taxon>
        <taxon>Metazoa</taxon>
        <taxon>Ecdysozoa</taxon>
        <taxon>Arthropoda</taxon>
        <taxon>Chelicerata</taxon>
        <taxon>Arachnida</taxon>
        <taxon>Acari</taxon>
        <taxon>Acariformes</taxon>
        <taxon>Sarcoptiformes</taxon>
        <taxon>Astigmata</taxon>
        <taxon>Glycyphagoidea</taxon>
        <taxon>Echimyopodidae</taxon>
        <taxon>Blomia</taxon>
    </lineage>
</organism>
<dbReference type="Proteomes" id="UP001142055">
    <property type="component" value="Chromosome 1"/>
</dbReference>
<name>A0A9Q0M9Z4_BLOTA</name>
<evidence type="ECO:0000313" key="1">
    <source>
        <dbReference type="EMBL" id="KAJ6222001.1"/>
    </source>
</evidence>
<keyword evidence="2" id="KW-1185">Reference proteome</keyword>
<comment type="caution">
    <text evidence="1">The sequence shown here is derived from an EMBL/GenBank/DDBJ whole genome shotgun (WGS) entry which is preliminary data.</text>
</comment>
<reference evidence="1" key="1">
    <citation type="submission" date="2022-12" db="EMBL/GenBank/DDBJ databases">
        <title>Genome assemblies of Blomia tropicalis.</title>
        <authorList>
            <person name="Cui Y."/>
        </authorList>
    </citation>
    <scope>NUCLEOTIDE SEQUENCE</scope>
    <source>
        <tissue evidence="1">Adult mites</tissue>
    </source>
</reference>
<dbReference type="EMBL" id="JAPWDV010000001">
    <property type="protein sequence ID" value="KAJ6222001.1"/>
    <property type="molecule type" value="Genomic_DNA"/>
</dbReference>
<proteinExistence type="predicted"/>
<evidence type="ECO:0000313" key="2">
    <source>
        <dbReference type="Proteomes" id="UP001142055"/>
    </source>
</evidence>